<feature type="transmembrane region" description="Helical" evidence="1">
    <location>
        <begin position="142"/>
        <end position="162"/>
    </location>
</feature>
<feature type="transmembrane region" description="Helical" evidence="1">
    <location>
        <begin position="85"/>
        <end position="109"/>
    </location>
</feature>
<protein>
    <submittedName>
        <fullName evidence="3">Uncharacterized protein</fullName>
    </submittedName>
</protein>
<name>A0AAC9RU57_9CLOT</name>
<feature type="transmembrane region" description="Helical" evidence="1">
    <location>
        <begin position="115"/>
        <end position="135"/>
    </location>
</feature>
<accession>A0AAC9RU57</accession>
<reference evidence="3 5" key="2">
    <citation type="submission" date="2017-03" db="EMBL/GenBank/DDBJ databases">
        <title>Complete sequence of Clostridium formicaceticum DSM 92.</title>
        <authorList>
            <person name="Poehlein A."/>
            <person name="Karl M."/>
            <person name="Bengelsdorf F.R."/>
            <person name="Duerre P."/>
            <person name="Daniel R."/>
        </authorList>
    </citation>
    <scope>NUCLEOTIDE SEQUENCE [LARGE SCALE GENOMIC DNA]</scope>
    <source>
        <strain evidence="3 5">DSM 92</strain>
    </source>
</reference>
<sequence length="363" mass="40683">MKRRRSICILANIYIGTIIGAGFASGQEILQFFCKYGKFGILGIVFSTTLLGFTTFKVLKSVYYKKIYSFEEFLVYYFPKKSCGLINLMLAFFLIAMYIVMLAGSGAVVEEHFQISAIYGILLMSFLNFIVFIFGMKGITKANSFIVPLMIVVIFFVTFFVIKENGFLFSSLHTKTFLNLPEIKVMGIEVSRKEIFLVKLGWIWSAVVYASYNSITLIVIITSLLPFIYDEKAAKKGIILGSVGLCFMALLILTSLLTLYTDILGLEIPMIAVAHSLGNIHKQIYSIILILAMFTTSIANGYGSIQRFSFITGIKKKWITIFICIIAIPLATLGFKNLVMLFYPLFGYIGFLFIGAILLKGGR</sequence>
<evidence type="ECO:0000313" key="5">
    <source>
        <dbReference type="Proteomes" id="UP000192478"/>
    </source>
</evidence>
<gene>
    <name evidence="2" type="ORF">BJL90_05475</name>
    <name evidence="3" type="ORF">CLFO_43380</name>
</gene>
<feature type="transmembrane region" description="Helical" evidence="1">
    <location>
        <begin position="7"/>
        <end position="27"/>
    </location>
</feature>
<proteinExistence type="predicted"/>
<dbReference type="EMBL" id="CP020559">
    <property type="protein sequence ID" value="ARE89855.1"/>
    <property type="molecule type" value="Genomic_DNA"/>
</dbReference>
<feature type="transmembrane region" description="Helical" evidence="1">
    <location>
        <begin position="284"/>
        <end position="305"/>
    </location>
</feature>
<dbReference type="AlphaFoldDB" id="A0AAC9RU57"/>
<dbReference type="InterPro" id="IPR038728">
    <property type="entry name" value="YkvI-like"/>
</dbReference>
<evidence type="ECO:0000313" key="3">
    <source>
        <dbReference type="EMBL" id="ARE89855.1"/>
    </source>
</evidence>
<dbReference type="EMBL" id="CP017603">
    <property type="protein sequence ID" value="AOY75400.1"/>
    <property type="molecule type" value="Genomic_DNA"/>
</dbReference>
<dbReference type="KEGG" id="cfm:BJL90_05475"/>
<organism evidence="3 5">
    <name type="scientific">Clostridium formicaceticum</name>
    <dbReference type="NCBI Taxonomy" id="1497"/>
    <lineage>
        <taxon>Bacteria</taxon>
        <taxon>Bacillati</taxon>
        <taxon>Bacillota</taxon>
        <taxon>Clostridia</taxon>
        <taxon>Eubacteriales</taxon>
        <taxon>Clostridiaceae</taxon>
        <taxon>Clostridium</taxon>
    </lineage>
</organism>
<feature type="transmembrane region" description="Helical" evidence="1">
    <location>
        <begin position="39"/>
        <end position="59"/>
    </location>
</feature>
<dbReference type="PANTHER" id="PTHR37814:SF1">
    <property type="entry name" value="MEMBRANE PROTEIN"/>
    <property type="match status" value="1"/>
</dbReference>
<feature type="transmembrane region" description="Helical" evidence="1">
    <location>
        <begin position="317"/>
        <end position="335"/>
    </location>
</feature>
<dbReference type="Proteomes" id="UP000192478">
    <property type="component" value="Chromosome"/>
</dbReference>
<feature type="transmembrane region" description="Helical" evidence="1">
    <location>
        <begin position="237"/>
        <end position="260"/>
    </location>
</feature>
<evidence type="ECO:0000313" key="4">
    <source>
        <dbReference type="Proteomes" id="UP000177894"/>
    </source>
</evidence>
<keyword evidence="1" id="KW-0472">Membrane</keyword>
<feature type="transmembrane region" description="Helical" evidence="1">
    <location>
        <begin position="202"/>
        <end position="225"/>
    </location>
</feature>
<evidence type="ECO:0000313" key="2">
    <source>
        <dbReference type="EMBL" id="AOY75400.1"/>
    </source>
</evidence>
<keyword evidence="4" id="KW-1185">Reference proteome</keyword>
<feature type="transmembrane region" description="Helical" evidence="1">
    <location>
        <begin position="341"/>
        <end position="359"/>
    </location>
</feature>
<evidence type="ECO:0000256" key="1">
    <source>
        <dbReference type="SAM" id="Phobius"/>
    </source>
</evidence>
<reference evidence="2 4" key="1">
    <citation type="submission" date="2016-10" db="EMBL/GenBank/DDBJ databases">
        <title>Complete Genome Sequence of Acetogen Clostridium formicoaceticum ATCC 27076.</title>
        <authorList>
            <person name="Bao T."/>
            <person name="Cheng C."/>
            <person name="Zhao J."/>
            <person name="Yang S.-T."/>
            <person name="Wang J."/>
            <person name="Wang M."/>
        </authorList>
    </citation>
    <scope>NUCLEOTIDE SEQUENCE [LARGE SCALE GENOMIC DNA]</scope>
    <source>
        <strain evidence="2 4">ATCC 27076</strain>
    </source>
</reference>
<keyword evidence="1" id="KW-1133">Transmembrane helix</keyword>
<dbReference type="RefSeq" id="WP_070965085.1">
    <property type="nucleotide sequence ID" value="NZ_CP017603.1"/>
</dbReference>
<dbReference type="PANTHER" id="PTHR37814">
    <property type="entry name" value="CONSERVED MEMBRANE PROTEIN"/>
    <property type="match status" value="1"/>
</dbReference>
<dbReference type="Proteomes" id="UP000177894">
    <property type="component" value="Chromosome"/>
</dbReference>
<keyword evidence="1" id="KW-0812">Transmembrane</keyword>